<dbReference type="InterPro" id="IPR007214">
    <property type="entry name" value="YbaK/aa-tRNA-synth-assoc-dom"/>
</dbReference>
<dbReference type="RefSeq" id="WP_116226303.1">
    <property type="nucleotide sequence ID" value="NZ_AP018437.1"/>
</dbReference>
<gene>
    <name evidence="2" type="ORF">DFR64_3060</name>
</gene>
<protein>
    <submittedName>
        <fullName evidence="2">Prolyl-tRNA editing enzyme YbaK/EbsC (Cys-tRNA(Pro) deacylase)</fullName>
    </submittedName>
</protein>
<accession>A0A347ZPP5</accession>
<reference evidence="2 3" key="1">
    <citation type="submission" date="2018-08" db="EMBL/GenBank/DDBJ databases">
        <title>Genomic Encyclopedia of Type Strains, Phase IV (KMG-IV): sequencing the most valuable type-strain genomes for metagenomic binning, comparative biology and taxonomic classification.</title>
        <authorList>
            <person name="Goeker M."/>
        </authorList>
    </citation>
    <scope>NUCLEOTIDE SEQUENCE [LARGE SCALE GENOMIC DNA]</scope>
    <source>
        <strain evidence="2 3">DSM 23923</strain>
    </source>
</reference>
<sequence length="155" mass="17113">MALTKKSKIVQEYLQQFGLKVDILEYSESTKTAQEAANAIGCEIGQIVKSLVFRNKDQGLLFLVSGKNNLDVEKVARELKIEIKKADADFVKKVTGFSIGGVPPVAHDTKMETYIDQDLLAYDEVWAAAGMPFSVFQLESRMLQPLTNGTVIAVN</sequence>
<dbReference type="Proteomes" id="UP000256388">
    <property type="component" value="Unassembled WGS sequence"/>
</dbReference>
<organism evidence="2 3">
    <name type="scientific">Pelolinea submarina</name>
    <dbReference type="NCBI Taxonomy" id="913107"/>
    <lineage>
        <taxon>Bacteria</taxon>
        <taxon>Bacillati</taxon>
        <taxon>Chloroflexota</taxon>
        <taxon>Anaerolineae</taxon>
        <taxon>Anaerolineales</taxon>
        <taxon>Anaerolineaceae</taxon>
        <taxon>Pelolinea</taxon>
    </lineage>
</organism>
<evidence type="ECO:0000313" key="2">
    <source>
        <dbReference type="EMBL" id="REG04709.1"/>
    </source>
</evidence>
<dbReference type="AlphaFoldDB" id="A0A347ZPP5"/>
<proteinExistence type="predicted"/>
<comment type="caution">
    <text evidence="2">The sequence shown here is derived from an EMBL/GenBank/DDBJ whole genome shotgun (WGS) entry which is preliminary data.</text>
</comment>
<dbReference type="EMBL" id="QUMS01000006">
    <property type="protein sequence ID" value="REG04709.1"/>
    <property type="molecule type" value="Genomic_DNA"/>
</dbReference>
<dbReference type="OrthoDB" id="9798760at2"/>
<keyword evidence="3" id="KW-1185">Reference proteome</keyword>
<dbReference type="CDD" id="cd04333">
    <property type="entry name" value="ProX_deacylase"/>
    <property type="match status" value="1"/>
</dbReference>
<dbReference type="Pfam" id="PF04073">
    <property type="entry name" value="tRNA_edit"/>
    <property type="match status" value="1"/>
</dbReference>
<dbReference type="SUPFAM" id="SSF55826">
    <property type="entry name" value="YbaK/ProRS associated domain"/>
    <property type="match status" value="1"/>
</dbReference>
<evidence type="ECO:0000313" key="3">
    <source>
        <dbReference type="Proteomes" id="UP000256388"/>
    </source>
</evidence>
<feature type="domain" description="YbaK/aminoacyl-tRNA synthetase-associated" evidence="1">
    <location>
        <begin position="28"/>
        <end position="142"/>
    </location>
</feature>
<evidence type="ECO:0000259" key="1">
    <source>
        <dbReference type="Pfam" id="PF04073"/>
    </source>
</evidence>
<dbReference type="PANTHER" id="PTHR30411">
    <property type="entry name" value="CYTOPLASMIC PROTEIN"/>
    <property type="match status" value="1"/>
</dbReference>
<name>A0A347ZPP5_9CHLR</name>
<dbReference type="GO" id="GO:0002161">
    <property type="term" value="F:aminoacyl-tRNA deacylase activity"/>
    <property type="evidence" value="ECO:0007669"/>
    <property type="project" value="InterPro"/>
</dbReference>
<dbReference type="Gene3D" id="3.90.960.10">
    <property type="entry name" value="YbaK/aminoacyl-tRNA synthetase-associated domain"/>
    <property type="match status" value="1"/>
</dbReference>
<dbReference type="PANTHER" id="PTHR30411:SF1">
    <property type="entry name" value="CYTOPLASMIC PROTEIN"/>
    <property type="match status" value="1"/>
</dbReference>
<dbReference type="InterPro" id="IPR036754">
    <property type="entry name" value="YbaK/aa-tRNA-synt-asso_dom_sf"/>
</dbReference>